<organism evidence="1 2">
    <name type="scientific">Actinocatenispora comari</name>
    <dbReference type="NCBI Taxonomy" id="2807577"/>
    <lineage>
        <taxon>Bacteria</taxon>
        <taxon>Bacillati</taxon>
        <taxon>Actinomycetota</taxon>
        <taxon>Actinomycetes</taxon>
        <taxon>Micromonosporales</taxon>
        <taxon>Micromonosporaceae</taxon>
        <taxon>Actinocatenispora</taxon>
    </lineage>
</organism>
<dbReference type="EMBL" id="BOPO01000084">
    <property type="protein sequence ID" value="GIL29086.1"/>
    <property type="molecule type" value="Genomic_DNA"/>
</dbReference>
<proteinExistence type="predicted"/>
<protein>
    <submittedName>
        <fullName evidence="1">Uncharacterized protein</fullName>
    </submittedName>
</protein>
<dbReference type="AlphaFoldDB" id="A0A8J4AD37"/>
<gene>
    <name evidence="1" type="ORF">NUM_43400</name>
</gene>
<comment type="caution">
    <text evidence="1">The sequence shown here is derived from an EMBL/GenBank/DDBJ whole genome shotgun (WGS) entry which is preliminary data.</text>
</comment>
<keyword evidence="2" id="KW-1185">Reference proteome</keyword>
<dbReference type="Proteomes" id="UP000614996">
    <property type="component" value="Unassembled WGS sequence"/>
</dbReference>
<accession>A0A8J4AD37</accession>
<name>A0A8J4AD37_9ACTN</name>
<reference evidence="2" key="1">
    <citation type="journal article" date="2021" name="Int. J. Syst. Evol. Microbiol.">
        <title>Actinocatenispora comari sp. nov., an endophytic actinomycete isolated from aerial parts of Comarum salesowianum.</title>
        <authorList>
            <person name="Oyunbileg N."/>
            <person name="Iizaka Y."/>
            <person name="Hamada M."/>
            <person name="Davaapurev B.O."/>
            <person name="Fukumoto A."/>
            <person name="Tsetseg B."/>
            <person name="Kato F."/>
            <person name="Tamura T."/>
            <person name="Batkhuu J."/>
            <person name="Anzai Y."/>
        </authorList>
    </citation>
    <scope>NUCLEOTIDE SEQUENCE [LARGE SCALE GENOMIC DNA]</scope>
    <source>
        <strain evidence="2">NUM-2625</strain>
    </source>
</reference>
<evidence type="ECO:0000313" key="1">
    <source>
        <dbReference type="EMBL" id="GIL29086.1"/>
    </source>
</evidence>
<evidence type="ECO:0000313" key="2">
    <source>
        <dbReference type="Proteomes" id="UP000614996"/>
    </source>
</evidence>
<sequence>MATAQEDTEYYAFRAMGNIVKIQMCKSAFEALRAAGADFRDPPSGGPRSFNYAGKEFYVPDSAFDLFNDLRDCGDIDVLP</sequence>